<dbReference type="InterPro" id="IPR013762">
    <property type="entry name" value="Integrase-like_cat_sf"/>
</dbReference>
<evidence type="ECO:0000313" key="8">
    <source>
        <dbReference type="EMBL" id="BBX60524.1"/>
    </source>
</evidence>
<accession>A0A7I7LL29</accession>
<feature type="domain" description="Tyr recombinase" evidence="6">
    <location>
        <begin position="175"/>
        <end position="361"/>
    </location>
</feature>
<dbReference type="GO" id="GO:0015074">
    <property type="term" value="P:DNA integration"/>
    <property type="evidence" value="ECO:0007669"/>
    <property type="project" value="UniProtKB-KW"/>
</dbReference>
<sequence length="430" mass="47354">MAGSAPRGIRKRTNSAGQTRYQVRYLVRDPNSPSGWVETSSTFATMREARAFKADRDGEAAIGARRFDPRLGRANLSAIWTQYSASKRPGVSPKTWSGYTQHWELRINPRFGHMPVDEISRADIQQFISSLTVGPWAKLATLRLLRSILDMARGEGRIHINPAEGVSSGRIPARERHRYLTAAEVAALATACGDQGDIVTILAFTGLRWSELVSLRIGDIDLKARRLYVRQAAPEVEGRIVVGPPKTRAAVRTVPLPQVVIDALKPRIAGRGPREQAITSPNGGYLRSNNWRRHTHWNEALNKTELAPLTIHDLRHTYASLARASGADLRYVQKTMGHSTPTVTANIYSDLYSDELDHVAANLDRLCSTVANQVNGQEPDKTINPKSAVTAYKQVKPGGQGRDRTADLPLFRRTLVPTELPGPKAACASP</sequence>
<evidence type="ECO:0000256" key="3">
    <source>
        <dbReference type="ARBA" id="ARBA00023125"/>
    </source>
</evidence>
<dbReference type="CDD" id="cd01189">
    <property type="entry name" value="INT_ICEBs1_C_like"/>
    <property type="match status" value="1"/>
</dbReference>
<dbReference type="KEGG" id="msho:MSHO_58690"/>
<evidence type="ECO:0000256" key="1">
    <source>
        <dbReference type="ARBA" id="ARBA00008857"/>
    </source>
</evidence>
<dbReference type="Pfam" id="PF14659">
    <property type="entry name" value="Phage_int_SAM_3"/>
    <property type="match status" value="1"/>
</dbReference>
<dbReference type="PANTHER" id="PTHR30349">
    <property type="entry name" value="PHAGE INTEGRASE-RELATED"/>
    <property type="match status" value="1"/>
</dbReference>
<protein>
    <recommendedName>
        <fullName evidence="10">Site-specific integrase</fullName>
    </recommendedName>
</protein>
<evidence type="ECO:0000256" key="5">
    <source>
        <dbReference type="PROSITE-ProRule" id="PRU01248"/>
    </source>
</evidence>
<dbReference type="GO" id="GO:0003677">
    <property type="term" value="F:DNA binding"/>
    <property type="evidence" value="ECO:0007669"/>
    <property type="project" value="UniProtKB-UniRule"/>
</dbReference>
<dbReference type="InterPro" id="IPR002104">
    <property type="entry name" value="Integrase_catalytic"/>
</dbReference>
<evidence type="ECO:0000256" key="4">
    <source>
        <dbReference type="ARBA" id="ARBA00023172"/>
    </source>
</evidence>
<evidence type="ECO:0000313" key="9">
    <source>
        <dbReference type="Proteomes" id="UP000467164"/>
    </source>
</evidence>
<evidence type="ECO:0000259" key="6">
    <source>
        <dbReference type="PROSITE" id="PS51898"/>
    </source>
</evidence>
<dbReference type="EMBL" id="AP022572">
    <property type="protein sequence ID" value="BBX60524.1"/>
    <property type="molecule type" value="Genomic_DNA"/>
</dbReference>
<reference evidence="8 9" key="1">
    <citation type="journal article" date="2019" name="Emerg. Microbes Infect.">
        <title>Comprehensive subspecies identification of 175 nontuberculous mycobacteria species based on 7547 genomic profiles.</title>
        <authorList>
            <person name="Matsumoto Y."/>
            <person name="Kinjo T."/>
            <person name="Motooka D."/>
            <person name="Nabeya D."/>
            <person name="Jung N."/>
            <person name="Uechi K."/>
            <person name="Horii T."/>
            <person name="Iida T."/>
            <person name="Fujita J."/>
            <person name="Nakamura S."/>
        </authorList>
    </citation>
    <scope>NUCLEOTIDE SEQUENCE [LARGE SCALE GENOMIC DNA]</scope>
    <source>
        <strain evidence="8 9">JCM 12657</strain>
    </source>
</reference>
<dbReference type="InterPro" id="IPR050090">
    <property type="entry name" value="Tyrosine_recombinase_XerCD"/>
</dbReference>
<dbReference type="AlphaFoldDB" id="A0A7I7LL29"/>
<evidence type="ECO:0000256" key="2">
    <source>
        <dbReference type="ARBA" id="ARBA00022908"/>
    </source>
</evidence>
<keyword evidence="9" id="KW-1185">Reference proteome</keyword>
<dbReference type="Pfam" id="PF00589">
    <property type="entry name" value="Phage_integrase"/>
    <property type="match status" value="1"/>
</dbReference>
<keyword evidence="4" id="KW-0233">DNA recombination</keyword>
<dbReference type="GO" id="GO:0006310">
    <property type="term" value="P:DNA recombination"/>
    <property type="evidence" value="ECO:0007669"/>
    <property type="project" value="UniProtKB-KW"/>
</dbReference>
<dbReference type="Gene3D" id="1.10.443.10">
    <property type="entry name" value="Intergrase catalytic core"/>
    <property type="match status" value="1"/>
</dbReference>
<dbReference type="Proteomes" id="UP000467164">
    <property type="component" value="Chromosome"/>
</dbReference>
<proteinExistence type="inferred from homology"/>
<keyword evidence="3 5" id="KW-0238">DNA-binding</keyword>
<dbReference type="SUPFAM" id="SSF56349">
    <property type="entry name" value="DNA breaking-rejoining enzymes"/>
    <property type="match status" value="1"/>
</dbReference>
<dbReference type="InterPro" id="IPR044068">
    <property type="entry name" value="CB"/>
</dbReference>
<dbReference type="InterPro" id="IPR011010">
    <property type="entry name" value="DNA_brk_join_enz"/>
</dbReference>
<dbReference type="InterPro" id="IPR010998">
    <property type="entry name" value="Integrase_recombinase_N"/>
</dbReference>
<dbReference type="PROSITE" id="PS51898">
    <property type="entry name" value="TYR_RECOMBINASE"/>
    <property type="match status" value="1"/>
</dbReference>
<name>A0A7I7LL29_9MYCO</name>
<dbReference type="Gene3D" id="1.10.150.130">
    <property type="match status" value="1"/>
</dbReference>
<gene>
    <name evidence="8" type="ORF">MSHO_58690</name>
</gene>
<evidence type="ECO:0008006" key="10">
    <source>
        <dbReference type="Google" id="ProtNLM"/>
    </source>
</evidence>
<evidence type="ECO:0000259" key="7">
    <source>
        <dbReference type="PROSITE" id="PS51900"/>
    </source>
</evidence>
<dbReference type="PANTHER" id="PTHR30349:SF64">
    <property type="entry name" value="PROPHAGE INTEGRASE INTD-RELATED"/>
    <property type="match status" value="1"/>
</dbReference>
<dbReference type="PROSITE" id="PS51900">
    <property type="entry name" value="CB"/>
    <property type="match status" value="1"/>
</dbReference>
<feature type="domain" description="Core-binding (CB)" evidence="7">
    <location>
        <begin position="71"/>
        <end position="153"/>
    </location>
</feature>
<keyword evidence="2" id="KW-0229">DNA integration</keyword>
<organism evidence="8 9">
    <name type="scientific">Mycobacterium shottsii</name>
    <dbReference type="NCBI Taxonomy" id="133549"/>
    <lineage>
        <taxon>Bacteria</taxon>
        <taxon>Bacillati</taxon>
        <taxon>Actinomycetota</taxon>
        <taxon>Actinomycetes</taxon>
        <taxon>Mycobacteriales</taxon>
        <taxon>Mycobacteriaceae</taxon>
        <taxon>Mycobacterium</taxon>
        <taxon>Mycobacterium ulcerans group</taxon>
    </lineage>
</organism>
<dbReference type="InterPro" id="IPR004107">
    <property type="entry name" value="Integrase_SAM-like_N"/>
</dbReference>
<comment type="similarity">
    <text evidence="1">Belongs to the 'phage' integrase family.</text>
</comment>